<keyword evidence="3" id="KW-1133">Transmembrane helix</keyword>
<dbReference type="GO" id="GO:0005975">
    <property type="term" value="P:carbohydrate metabolic process"/>
    <property type="evidence" value="ECO:0007669"/>
    <property type="project" value="InterPro"/>
</dbReference>
<keyword evidence="3" id="KW-0333">Golgi apparatus</keyword>
<comment type="similarity">
    <text evidence="3">Belongs to the glycosyltransferase 11 family.</text>
</comment>
<dbReference type="Proteomes" id="UP001497623">
    <property type="component" value="Unassembled WGS sequence"/>
</dbReference>
<keyword evidence="2 3" id="KW-0808">Transferase</keyword>
<dbReference type="CDD" id="cd11301">
    <property type="entry name" value="Fut1_Fut2_like"/>
    <property type="match status" value="1"/>
</dbReference>
<dbReference type="GO" id="GO:0032580">
    <property type="term" value="C:Golgi cisterna membrane"/>
    <property type="evidence" value="ECO:0007669"/>
    <property type="project" value="UniProtKB-SubCell"/>
</dbReference>
<feature type="non-terminal residue" evidence="4">
    <location>
        <position position="1"/>
    </location>
</feature>
<dbReference type="InterPro" id="IPR002516">
    <property type="entry name" value="Glyco_trans_11"/>
</dbReference>
<sequence>VNFEVYKKMTRKKYFWILTIVLLCTANYFINLYRENINEFLPNLTTYKESFISWKNSSLDHQIISPTREYSFRLKQDHFNSKESIKLINISEGKTQQYESSKTSNKSDETIERITESFEKNKTINFLDATIERINKSGEQDEIINKSGEIFKQTNEMDEIIKEKNDDNFGIILDLDENLLPESDTKWPVVVMQNNGRTGNAMNSYAISVALKKEFGDNATIAVTREVYTKVAKMFDIQRLTMPIVEDSFPGRVSEMKMNERCPDKFKVANDYVAHIRPCIRNGITNFKTTQQKKVVPIGGYPNRMYMIGEYIDEIRSSFHIKPSLLNKAQLFLHKASEEHGSNIVFVGFHIRRTDYVGHSQKYNGVNVPGPKYYSDALAHYRLRFDKVLFVVASDDLSHAKDHLNKYKDVVFSDMKSAAEDMALLASCNHSIMTVGSFGWWSSFLAGGEVVYALLFNYTIPPFAHPEMMGPHGFEHFHGIPVI</sequence>
<accession>A0AAV2QSV4</accession>
<dbReference type="EC" id="2.4.1.-" evidence="3"/>
<dbReference type="GO" id="GO:0008107">
    <property type="term" value="F:galactoside 2-alpha-L-fucosyltransferase activity"/>
    <property type="evidence" value="ECO:0007669"/>
    <property type="project" value="InterPro"/>
</dbReference>
<keyword evidence="3" id="KW-0812">Transmembrane</keyword>
<proteinExistence type="inferred from homology"/>
<dbReference type="Pfam" id="PF01531">
    <property type="entry name" value="Glyco_transf_11"/>
    <property type="match status" value="1"/>
</dbReference>
<keyword evidence="3" id="KW-0472">Membrane</keyword>
<reference evidence="4 5" key="1">
    <citation type="submission" date="2024-05" db="EMBL/GenBank/DDBJ databases">
        <authorList>
            <person name="Wallberg A."/>
        </authorList>
    </citation>
    <scope>NUCLEOTIDE SEQUENCE [LARGE SCALE GENOMIC DNA]</scope>
</reference>
<dbReference type="PANTHER" id="PTHR11927:SF9">
    <property type="entry name" value="L-FUCOSYLTRANSFERASE"/>
    <property type="match status" value="1"/>
</dbReference>
<gene>
    <name evidence="4" type="ORF">MNOR_LOCUS15195</name>
</gene>
<keyword evidence="5" id="KW-1185">Reference proteome</keyword>
<dbReference type="EMBL" id="CAXKWB010009404">
    <property type="protein sequence ID" value="CAL4094638.1"/>
    <property type="molecule type" value="Genomic_DNA"/>
</dbReference>
<evidence type="ECO:0000256" key="1">
    <source>
        <dbReference type="ARBA" id="ARBA00022676"/>
    </source>
</evidence>
<comment type="pathway">
    <text evidence="3">Protein modification; protein glycosylation.</text>
</comment>
<evidence type="ECO:0000256" key="3">
    <source>
        <dbReference type="RuleBase" id="RU363129"/>
    </source>
</evidence>
<evidence type="ECO:0000313" key="5">
    <source>
        <dbReference type="Proteomes" id="UP001497623"/>
    </source>
</evidence>
<name>A0AAV2QSV4_MEGNR</name>
<protein>
    <recommendedName>
        <fullName evidence="3">L-Fucosyltransferase</fullName>
        <ecNumber evidence="3">2.4.1.-</ecNumber>
    </recommendedName>
</protein>
<feature type="transmembrane region" description="Helical" evidence="3">
    <location>
        <begin position="14"/>
        <end position="33"/>
    </location>
</feature>
<dbReference type="PANTHER" id="PTHR11927">
    <property type="entry name" value="GALACTOSIDE 2-L-FUCOSYLTRANSFERASE"/>
    <property type="match status" value="1"/>
</dbReference>
<comment type="subcellular location">
    <subcellularLocation>
        <location evidence="3">Golgi apparatus</location>
        <location evidence="3">Golgi stack membrane</location>
        <topology evidence="3">Single-pass type II membrane protein</topology>
    </subcellularLocation>
</comment>
<evidence type="ECO:0000313" key="4">
    <source>
        <dbReference type="EMBL" id="CAL4094638.1"/>
    </source>
</evidence>
<organism evidence="4 5">
    <name type="scientific">Meganyctiphanes norvegica</name>
    <name type="common">Northern krill</name>
    <name type="synonym">Thysanopoda norvegica</name>
    <dbReference type="NCBI Taxonomy" id="48144"/>
    <lineage>
        <taxon>Eukaryota</taxon>
        <taxon>Metazoa</taxon>
        <taxon>Ecdysozoa</taxon>
        <taxon>Arthropoda</taxon>
        <taxon>Crustacea</taxon>
        <taxon>Multicrustacea</taxon>
        <taxon>Malacostraca</taxon>
        <taxon>Eumalacostraca</taxon>
        <taxon>Eucarida</taxon>
        <taxon>Euphausiacea</taxon>
        <taxon>Euphausiidae</taxon>
        <taxon>Meganyctiphanes</taxon>
    </lineage>
</organism>
<keyword evidence="1 3" id="KW-0328">Glycosyltransferase</keyword>
<comment type="caution">
    <text evidence="4">The sequence shown here is derived from an EMBL/GenBank/DDBJ whole genome shotgun (WGS) entry which is preliminary data.</text>
</comment>
<evidence type="ECO:0000256" key="2">
    <source>
        <dbReference type="ARBA" id="ARBA00022679"/>
    </source>
</evidence>
<keyword evidence="3" id="KW-0325">Glycoprotein</keyword>
<dbReference type="AlphaFoldDB" id="A0AAV2QSV4"/>
<keyword evidence="3" id="KW-0735">Signal-anchor</keyword>